<evidence type="ECO:0000256" key="1">
    <source>
        <dbReference type="SAM" id="MobiDB-lite"/>
    </source>
</evidence>
<accession>A0A9Q0K5B7</accession>
<dbReference type="Proteomes" id="UP001141806">
    <property type="component" value="Unassembled WGS sequence"/>
</dbReference>
<dbReference type="AlphaFoldDB" id="A0A9Q0K5B7"/>
<protein>
    <submittedName>
        <fullName evidence="2">Uncharacterized protein</fullName>
    </submittedName>
</protein>
<reference evidence="2" key="1">
    <citation type="journal article" date="2023" name="Plant J.">
        <title>The genome of the king protea, Protea cynaroides.</title>
        <authorList>
            <person name="Chang J."/>
            <person name="Duong T.A."/>
            <person name="Schoeman C."/>
            <person name="Ma X."/>
            <person name="Roodt D."/>
            <person name="Barker N."/>
            <person name="Li Z."/>
            <person name="Van de Peer Y."/>
            <person name="Mizrachi E."/>
        </authorList>
    </citation>
    <scope>NUCLEOTIDE SEQUENCE</scope>
    <source>
        <tissue evidence="2">Young leaves</tissue>
    </source>
</reference>
<organism evidence="2 3">
    <name type="scientific">Protea cynaroides</name>
    <dbReference type="NCBI Taxonomy" id="273540"/>
    <lineage>
        <taxon>Eukaryota</taxon>
        <taxon>Viridiplantae</taxon>
        <taxon>Streptophyta</taxon>
        <taxon>Embryophyta</taxon>
        <taxon>Tracheophyta</taxon>
        <taxon>Spermatophyta</taxon>
        <taxon>Magnoliopsida</taxon>
        <taxon>Proteales</taxon>
        <taxon>Proteaceae</taxon>
        <taxon>Protea</taxon>
    </lineage>
</organism>
<gene>
    <name evidence="2" type="ORF">NE237_022494</name>
</gene>
<feature type="compositionally biased region" description="Basic and acidic residues" evidence="1">
    <location>
        <begin position="1"/>
        <end position="12"/>
    </location>
</feature>
<dbReference type="EMBL" id="JAMYWD010000008">
    <property type="protein sequence ID" value="KAJ4962555.1"/>
    <property type="molecule type" value="Genomic_DNA"/>
</dbReference>
<proteinExistence type="predicted"/>
<comment type="caution">
    <text evidence="2">The sequence shown here is derived from an EMBL/GenBank/DDBJ whole genome shotgun (WGS) entry which is preliminary data.</text>
</comment>
<evidence type="ECO:0000313" key="3">
    <source>
        <dbReference type="Proteomes" id="UP001141806"/>
    </source>
</evidence>
<feature type="region of interest" description="Disordered" evidence="1">
    <location>
        <begin position="1"/>
        <end position="25"/>
    </location>
</feature>
<sequence>MASMEEKIDRALRLRPSAAPSPPPTDILAVPNLLQPAFVPIPQPLVPSSQASPTSMGSAPILNPIDVANSPPPHVPFSNPSPIPQFDLLTRIVRDPKFLHPQSQSIPLAEEPFLEGKFLPLQLNTVCISVASKTTVTSSPTNEIRAQDMVKSRQKETNSYPFFTDDNTDEDMFSGCASAQRGEFFVTTSVWLHGRPPPLPTTHRLLYLLPTASSPVFVYSNNIDFPDATQNPFSFETFSHHSLDSTFARPFSSLLSHQSPFVSSPPSSYGRGVSGASVFGNLAVMDIVIGNGKGIRSLFYQQLQEIVRNLQCLRL</sequence>
<name>A0A9Q0K5B7_9MAGN</name>
<evidence type="ECO:0000313" key="2">
    <source>
        <dbReference type="EMBL" id="KAJ4962555.1"/>
    </source>
</evidence>
<keyword evidence="3" id="KW-1185">Reference proteome</keyword>